<gene>
    <name evidence="5" type="ORF">GMORB2_1496</name>
</gene>
<sequence>MAQPNLTLNDIAERVSDLTRQFSQVLANDGIQQPTLSPDSPTRYSDLTGETLVLRQHLIDSINDLSVLVQGPSESIVNYCHNVMPDQACLSILNHFHFWFAVPLDHSASYEEISKYTKLPIEVVRRVLEHAVTLRLFSKAGPRGVKHTSRSAALTKESGLRAAVTTLLEEVGPPMTIMNQTLRLHAFDKSELSSGMDVTAFSLLHSGTLFGGKKYTSPWDFIENDGEGESKGWRQRSFADFMSYIKDVFHFEDVVQAVYDWQGAGEIKVVDLGGSGGHDSVALARKFPNLNITVQDLPEARLAFDANTPAELKDRVTFMAHNFFEPQPVQADIYLIKLTLHDWPDAECLKILRALVPSMRKGAKILFVDYVSKQETPDDLPLSIQQMGTSTDLRMLAMFNTEERLVKTWTGLFEAVDDRLAIIRVDANPLGFYAVIEAEWQE</sequence>
<name>A0A9P4Z222_9HYPO</name>
<dbReference type="SUPFAM" id="SSF53335">
    <property type="entry name" value="S-adenosyl-L-methionine-dependent methyltransferases"/>
    <property type="match status" value="1"/>
</dbReference>
<dbReference type="InterPro" id="IPR016461">
    <property type="entry name" value="COMT-like"/>
</dbReference>
<evidence type="ECO:0000256" key="3">
    <source>
        <dbReference type="ARBA" id="ARBA00022691"/>
    </source>
</evidence>
<proteinExistence type="predicted"/>
<dbReference type="GeneID" id="55967726"/>
<dbReference type="EMBL" id="JAANYQ010000002">
    <property type="protein sequence ID" value="KAF4126250.1"/>
    <property type="molecule type" value="Genomic_DNA"/>
</dbReference>
<reference evidence="5" key="1">
    <citation type="submission" date="2020-03" db="EMBL/GenBank/DDBJ databases">
        <title>Site-based positive gene gene selection in Geosmithia morbida across the United States reveals a broad range of putative effectors and factors for local host and environmental adapation.</title>
        <authorList>
            <person name="Onufrak A."/>
            <person name="Murdoch R.W."/>
            <person name="Gazis R."/>
            <person name="Huff M."/>
            <person name="Staton M."/>
            <person name="Klingeman W."/>
            <person name="Hadziabdic D."/>
        </authorList>
    </citation>
    <scope>NUCLEOTIDE SEQUENCE</scope>
    <source>
        <strain evidence="5">1262</strain>
    </source>
</reference>
<dbReference type="GO" id="GO:0008171">
    <property type="term" value="F:O-methyltransferase activity"/>
    <property type="evidence" value="ECO:0007669"/>
    <property type="project" value="InterPro"/>
</dbReference>
<dbReference type="InterPro" id="IPR029063">
    <property type="entry name" value="SAM-dependent_MTases_sf"/>
</dbReference>
<evidence type="ECO:0000256" key="1">
    <source>
        <dbReference type="ARBA" id="ARBA00022603"/>
    </source>
</evidence>
<dbReference type="PROSITE" id="PS51683">
    <property type="entry name" value="SAM_OMT_II"/>
    <property type="match status" value="1"/>
</dbReference>
<evidence type="ECO:0000259" key="4">
    <source>
        <dbReference type="Pfam" id="PF00891"/>
    </source>
</evidence>
<protein>
    <submittedName>
        <fullName evidence="5">O-methyltransferase</fullName>
    </submittedName>
</protein>
<dbReference type="Gene3D" id="3.40.50.150">
    <property type="entry name" value="Vaccinia Virus protein VP39"/>
    <property type="match status" value="1"/>
</dbReference>
<dbReference type="OrthoDB" id="1606438at2759"/>
<organism evidence="5 6">
    <name type="scientific">Geosmithia morbida</name>
    <dbReference type="NCBI Taxonomy" id="1094350"/>
    <lineage>
        <taxon>Eukaryota</taxon>
        <taxon>Fungi</taxon>
        <taxon>Dikarya</taxon>
        <taxon>Ascomycota</taxon>
        <taxon>Pezizomycotina</taxon>
        <taxon>Sordariomycetes</taxon>
        <taxon>Hypocreomycetidae</taxon>
        <taxon>Hypocreales</taxon>
        <taxon>Bionectriaceae</taxon>
        <taxon>Geosmithia</taxon>
    </lineage>
</organism>
<keyword evidence="3" id="KW-0949">S-adenosyl-L-methionine</keyword>
<dbReference type="InterPro" id="IPR001077">
    <property type="entry name" value="COMT_C"/>
</dbReference>
<dbReference type="GO" id="GO:0032259">
    <property type="term" value="P:methylation"/>
    <property type="evidence" value="ECO:0007669"/>
    <property type="project" value="UniProtKB-KW"/>
</dbReference>
<dbReference type="AlphaFoldDB" id="A0A9P4Z222"/>
<keyword evidence="1" id="KW-0489">Methyltransferase</keyword>
<evidence type="ECO:0000313" key="6">
    <source>
        <dbReference type="Proteomes" id="UP000749293"/>
    </source>
</evidence>
<dbReference type="PANTHER" id="PTHR43712:SF12">
    <property type="entry name" value="STERIGMATOCYSTIN 8-O-METHYLTRANSFERASE"/>
    <property type="match status" value="1"/>
</dbReference>
<comment type="caution">
    <text evidence="5">The sequence shown here is derived from an EMBL/GenBank/DDBJ whole genome shotgun (WGS) entry which is preliminary data.</text>
</comment>
<dbReference type="RefSeq" id="XP_035324902.1">
    <property type="nucleotide sequence ID" value="XM_035463478.1"/>
</dbReference>
<evidence type="ECO:0000256" key="2">
    <source>
        <dbReference type="ARBA" id="ARBA00022679"/>
    </source>
</evidence>
<accession>A0A9P4Z222</accession>
<keyword evidence="6" id="KW-1185">Reference proteome</keyword>
<dbReference type="Proteomes" id="UP000749293">
    <property type="component" value="Unassembled WGS sequence"/>
</dbReference>
<dbReference type="PANTHER" id="PTHR43712">
    <property type="entry name" value="PUTATIVE (AFU_ORTHOLOGUE AFUA_4G14580)-RELATED"/>
    <property type="match status" value="1"/>
</dbReference>
<keyword evidence="2" id="KW-0808">Transferase</keyword>
<evidence type="ECO:0000313" key="5">
    <source>
        <dbReference type="EMBL" id="KAF4126250.1"/>
    </source>
</evidence>
<feature type="domain" description="O-methyltransferase C-terminal" evidence="4">
    <location>
        <begin position="252"/>
        <end position="414"/>
    </location>
</feature>
<dbReference type="Pfam" id="PF00891">
    <property type="entry name" value="Methyltransf_2"/>
    <property type="match status" value="1"/>
</dbReference>